<proteinExistence type="predicted"/>
<name>A0A0F5JWF8_9BURK</name>
<gene>
    <name evidence="2" type="ORF">WM40_19640</name>
</gene>
<evidence type="ECO:0000313" key="2">
    <source>
        <dbReference type="EMBL" id="KKB62035.1"/>
    </source>
</evidence>
<feature type="domain" description="SsuA/THI5-like" evidence="1">
    <location>
        <begin position="62"/>
        <end position="185"/>
    </location>
</feature>
<sequence>MSVPAWAVSTASGAGQVSDAALRNVTLRVGDQTGATRGLFEAAGLLKDVPFKIEWSVFPTAAALHEALKANATDIGSANDSPTVTAIVGGSPVQVVAAWQRTHSTDTALLTRPNSGIASLQGLRGKTISPTTRGSVGHFLVVGLLQQAGIPLSDVKLAFLAPTDASAAFASGGIDAWSTWGIFRARTVGVLHAQTLDDGARINSGLSLLSAHPEALKDPAKVAAIAHFARLQDRALAWGRGNRAGYIDWFKRFSKQDDQVAAGTYNDAVGYQRQPIGDGVRQRVDATYKTWISAGLLQPGVDLAAHLYHGITA</sequence>
<dbReference type="AlphaFoldDB" id="A0A0F5JWF8"/>
<evidence type="ECO:0000313" key="3">
    <source>
        <dbReference type="Proteomes" id="UP000033618"/>
    </source>
</evidence>
<reference evidence="2 3" key="1">
    <citation type="submission" date="2015-03" db="EMBL/GenBank/DDBJ databases">
        <title>Draft Genome Sequence of Burkholderia andropogonis type strain ICMP2807, isolated from Sorghum bicolor.</title>
        <authorList>
            <person name="Lopes-Santos L."/>
            <person name="Castro D.B."/>
            <person name="Ottoboni L.M."/>
            <person name="Park D."/>
            <person name="Weirc B.S."/>
            <person name="Destefano S.A."/>
        </authorList>
    </citation>
    <scope>NUCLEOTIDE SEQUENCE [LARGE SCALE GENOMIC DNA]</scope>
    <source>
        <strain evidence="2 3">ICMP2807</strain>
    </source>
</reference>
<accession>A0A0F5JWF8</accession>
<organism evidence="2 3">
    <name type="scientific">Robbsia andropogonis</name>
    <dbReference type="NCBI Taxonomy" id="28092"/>
    <lineage>
        <taxon>Bacteria</taxon>
        <taxon>Pseudomonadati</taxon>
        <taxon>Pseudomonadota</taxon>
        <taxon>Betaproteobacteria</taxon>
        <taxon>Burkholderiales</taxon>
        <taxon>Burkholderiaceae</taxon>
        <taxon>Robbsia</taxon>
    </lineage>
</organism>
<dbReference type="EMBL" id="LAQU01000026">
    <property type="protein sequence ID" value="KKB62035.1"/>
    <property type="molecule type" value="Genomic_DNA"/>
</dbReference>
<dbReference type="Gene3D" id="3.40.190.10">
    <property type="entry name" value="Periplasmic binding protein-like II"/>
    <property type="match status" value="2"/>
</dbReference>
<dbReference type="SUPFAM" id="SSF53850">
    <property type="entry name" value="Periplasmic binding protein-like II"/>
    <property type="match status" value="1"/>
</dbReference>
<protein>
    <recommendedName>
        <fullName evidence="1">SsuA/THI5-like domain-containing protein</fullName>
    </recommendedName>
</protein>
<evidence type="ECO:0000259" key="1">
    <source>
        <dbReference type="Pfam" id="PF09084"/>
    </source>
</evidence>
<dbReference type="Proteomes" id="UP000033618">
    <property type="component" value="Unassembled WGS sequence"/>
</dbReference>
<dbReference type="PANTHER" id="PTHR30024">
    <property type="entry name" value="ALIPHATIC SULFONATES-BINDING PROTEIN-RELATED"/>
    <property type="match status" value="1"/>
</dbReference>
<keyword evidence="3" id="KW-1185">Reference proteome</keyword>
<dbReference type="Pfam" id="PF09084">
    <property type="entry name" value="NMT1"/>
    <property type="match status" value="1"/>
</dbReference>
<dbReference type="PATRIC" id="fig|28092.6.peg.4603"/>
<dbReference type="PANTHER" id="PTHR30024:SF48">
    <property type="entry name" value="ABC TRANSPORTER SUBSTRATE-BINDING PROTEIN"/>
    <property type="match status" value="1"/>
</dbReference>
<dbReference type="InterPro" id="IPR015168">
    <property type="entry name" value="SsuA/THI5"/>
</dbReference>
<comment type="caution">
    <text evidence="2">The sequence shown here is derived from an EMBL/GenBank/DDBJ whole genome shotgun (WGS) entry which is preliminary data.</text>
</comment>
<dbReference type="STRING" id="28092.WM40_19640"/>